<keyword evidence="5 7" id="KW-0143">Chaperone</keyword>
<dbReference type="SUPFAM" id="SSF54534">
    <property type="entry name" value="FKBP-like"/>
    <property type="match status" value="2"/>
</dbReference>
<dbReference type="Gene3D" id="3.10.50.40">
    <property type="match status" value="2"/>
</dbReference>
<organism evidence="9 10">
    <name type="scientific">Sessilibacter corallicola</name>
    <dbReference type="NCBI Taxonomy" id="2904075"/>
    <lineage>
        <taxon>Bacteria</taxon>
        <taxon>Pseudomonadati</taxon>
        <taxon>Pseudomonadota</taxon>
        <taxon>Gammaproteobacteria</taxon>
        <taxon>Cellvibrionales</taxon>
        <taxon>Cellvibrionaceae</taxon>
        <taxon>Sessilibacter</taxon>
    </lineage>
</organism>
<evidence type="ECO:0000256" key="6">
    <source>
        <dbReference type="ARBA" id="ARBA00023235"/>
    </source>
</evidence>
<dbReference type="InterPro" id="IPR000297">
    <property type="entry name" value="PPIase_PpiC"/>
</dbReference>
<evidence type="ECO:0000313" key="9">
    <source>
        <dbReference type="EMBL" id="GAA6166769.1"/>
    </source>
</evidence>
<dbReference type="InterPro" id="IPR015391">
    <property type="entry name" value="SurA_N"/>
</dbReference>
<accession>A0ABQ0A533</accession>
<comment type="function">
    <text evidence="7">Chaperone involved in the correct folding and assembly of outer membrane proteins. Recognizes specific patterns of aromatic residues and the orientation of their side chains, which are found more frequently in integral outer membrane proteins. May act in both early periplasmic and late outer membrane-associated steps of protein maturation.</text>
</comment>
<evidence type="ECO:0000256" key="1">
    <source>
        <dbReference type="ARBA" id="ARBA00022729"/>
    </source>
</evidence>
<evidence type="ECO:0000256" key="3">
    <source>
        <dbReference type="ARBA" id="ARBA00022764"/>
    </source>
</evidence>
<dbReference type="EC" id="5.2.1.8" evidence="7"/>
<dbReference type="SUPFAM" id="SSF109998">
    <property type="entry name" value="Triger factor/SurA peptide-binding domain-like"/>
    <property type="match status" value="1"/>
</dbReference>
<dbReference type="EMBL" id="BAABWN010000002">
    <property type="protein sequence ID" value="GAA6166769.1"/>
    <property type="molecule type" value="Genomic_DNA"/>
</dbReference>
<dbReference type="RefSeq" id="WP_353301616.1">
    <property type="nucleotide sequence ID" value="NZ_BAABWN010000002.1"/>
</dbReference>
<keyword evidence="2 7" id="KW-0677">Repeat</keyword>
<evidence type="ECO:0000256" key="5">
    <source>
        <dbReference type="ARBA" id="ARBA00023186"/>
    </source>
</evidence>
<comment type="domain">
    <text evidence="7">The PPIase activity resides only in the second parvulin domain. The N-terminal region and the C-terminal tail are necessary and sufficient for the chaperone activity of SurA. The PPIase activity is dispensable for SurA to function as a chaperone. The N-terminal region and the C-terminal tail are also required for porin recognition.</text>
</comment>
<keyword evidence="1 7" id="KW-0732">Signal</keyword>
<dbReference type="PROSITE" id="PS01096">
    <property type="entry name" value="PPIC_PPIASE_1"/>
    <property type="match status" value="1"/>
</dbReference>
<dbReference type="Pfam" id="PF00639">
    <property type="entry name" value="Rotamase"/>
    <property type="match status" value="2"/>
</dbReference>
<dbReference type="HAMAP" id="MF_01183">
    <property type="entry name" value="Chaperone_SurA"/>
    <property type="match status" value="1"/>
</dbReference>
<gene>
    <name evidence="7" type="primary">surA</name>
    <name evidence="9" type="ORF">NBRC116591_05790</name>
</gene>
<dbReference type="InterPro" id="IPR027304">
    <property type="entry name" value="Trigger_fact/SurA_dom_sf"/>
</dbReference>
<dbReference type="Gene3D" id="1.10.4030.10">
    <property type="entry name" value="Porin chaperone SurA, peptide-binding domain"/>
    <property type="match status" value="1"/>
</dbReference>
<keyword evidence="4 7" id="KW-0697">Rotamase</keyword>
<dbReference type="InterPro" id="IPR050280">
    <property type="entry name" value="OMP_Chaperone_SurA"/>
</dbReference>
<keyword evidence="3 7" id="KW-0574">Periplasm</keyword>
<feature type="domain" description="PpiC" evidence="8">
    <location>
        <begin position="298"/>
        <end position="398"/>
    </location>
</feature>
<dbReference type="InterPro" id="IPR046357">
    <property type="entry name" value="PPIase_dom_sf"/>
</dbReference>
<evidence type="ECO:0000259" key="8">
    <source>
        <dbReference type="PROSITE" id="PS50198"/>
    </source>
</evidence>
<reference evidence="9 10" key="1">
    <citation type="submission" date="2024-04" db="EMBL/GenBank/DDBJ databases">
        <title>Draft genome sequence of Sessilibacter corallicola NBRC 116591.</title>
        <authorList>
            <person name="Miyakawa T."/>
            <person name="Kusuya Y."/>
            <person name="Miura T."/>
        </authorList>
    </citation>
    <scope>NUCLEOTIDE SEQUENCE [LARGE SCALE GENOMIC DNA]</scope>
    <source>
        <strain evidence="9 10">KU-00831-HH</strain>
    </source>
</reference>
<dbReference type="PANTHER" id="PTHR47637">
    <property type="entry name" value="CHAPERONE SURA"/>
    <property type="match status" value="1"/>
</dbReference>
<evidence type="ECO:0000256" key="7">
    <source>
        <dbReference type="HAMAP-Rule" id="MF_01183"/>
    </source>
</evidence>
<dbReference type="PROSITE" id="PS50198">
    <property type="entry name" value="PPIC_PPIASE_2"/>
    <property type="match status" value="2"/>
</dbReference>
<dbReference type="InterPro" id="IPR023058">
    <property type="entry name" value="PPIase_PpiC_CS"/>
</dbReference>
<protein>
    <recommendedName>
        <fullName evidence="7">Chaperone SurA</fullName>
    </recommendedName>
    <alternativeName>
        <fullName evidence="7">Peptidyl-prolyl cis-trans isomerase SurA</fullName>
        <shortName evidence="7">PPIase SurA</shortName>
        <ecNumber evidence="7">5.2.1.8</ecNumber>
    </alternativeName>
    <alternativeName>
        <fullName evidence="7">Rotamase SurA</fullName>
    </alternativeName>
</protein>
<comment type="catalytic activity">
    <reaction evidence="7">
        <text>[protein]-peptidylproline (omega=180) = [protein]-peptidylproline (omega=0)</text>
        <dbReference type="Rhea" id="RHEA:16237"/>
        <dbReference type="Rhea" id="RHEA-COMP:10747"/>
        <dbReference type="Rhea" id="RHEA-COMP:10748"/>
        <dbReference type="ChEBI" id="CHEBI:83833"/>
        <dbReference type="ChEBI" id="CHEBI:83834"/>
        <dbReference type="EC" id="5.2.1.8"/>
    </reaction>
</comment>
<dbReference type="Proteomes" id="UP001465153">
    <property type="component" value="Unassembled WGS sequence"/>
</dbReference>
<comment type="subcellular location">
    <subcellularLocation>
        <location evidence="7">Periplasm</location>
    </subcellularLocation>
    <text evidence="7">Is capable of associating with the outer membrane.</text>
</comment>
<dbReference type="Pfam" id="PF09312">
    <property type="entry name" value="SurA_N"/>
    <property type="match status" value="1"/>
</dbReference>
<comment type="caution">
    <text evidence="9">The sequence shown here is derived from an EMBL/GenBank/DDBJ whole genome shotgun (WGS) entry which is preliminary data.</text>
</comment>
<name>A0ABQ0A533_9GAMM</name>
<dbReference type="InterPro" id="IPR023034">
    <property type="entry name" value="PPIase_SurA"/>
</dbReference>
<sequence>MKQLGLIRFFKRGQSPLRKSMGALGLAGLCLCAQLSNAKTENLDRVIAVVDEDVVLESELNHQLNQVKKQIRQRGELPPEDVLLNQVLEHLVVKRLQLALGARMGIQITEEEIERTLTRLHSSNNLTREQFIETLSQDGISVPTMRKQLRDEIMVQRVQQARVNFRIQITEQEIDNFLSSEEGKFWLSPEYELGHILLSFSSNGRGEDLTNTQAKADAIYEQLSQGSDFRSLAIAHSGGQKALQGGDLGWRRGVELPEIFASELKDMKAGDLSKPFKSGAGFHILKVYNRKGAEETVIEQSKVRHILLKPSEILTDDEAYEQLLEIRDQALEGEVSFEELAKEHSEDIGSMLAGGDLGWSLPGKFVPEFEQTLNNTDIGAISLPFRSQFGWHILKIDDRRDENMTETVVRNRAENLLRSRRFNEELEIWLQELRSQAYVETRIPDLEQP</sequence>
<keyword evidence="10" id="KW-1185">Reference proteome</keyword>
<evidence type="ECO:0000256" key="4">
    <source>
        <dbReference type="ARBA" id="ARBA00023110"/>
    </source>
</evidence>
<evidence type="ECO:0000313" key="10">
    <source>
        <dbReference type="Proteomes" id="UP001465153"/>
    </source>
</evidence>
<keyword evidence="6 7" id="KW-0413">Isomerase</keyword>
<proteinExistence type="inferred from homology"/>
<dbReference type="GO" id="GO:0016853">
    <property type="term" value="F:isomerase activity"/>
    <property type="evidence" value="ECO:0007669"/>
    <property type="project" value="UniProtKB-KW"/>
</dbReference>
<feature type="domain" description="PpiC" evidence="8">
    <location>
        <begin position="188"/>
        <end position="289"/>
    </location>
</feature>
<dbReference type="PANTHER" id="PTHR47637:SF1">
    <property type="entry name" value="CHAPERONE SURA"/>
    <property type="match status" value="1"/>
</dbReference>
<evidence type="ECO:0000256" key="2">
    <source>
        <dbReference type="ARBA" id="ARBA00022737"/>
    </source>
</evidence>